<dbReference type="InParanoid" id="A0A482XMA4"/>
<feature type="transmembrane region" description="Helical" evidence="1">
    <location>
        <begin position="21"/>
        <end position="40"/>
    </location>
</feature>
<evidence type="ECO:0000313" key="3">
    <source>
        <dbReference type="Proteomes" id="UP000291343"/>
    </source>
</evidence>
<reference evidence="2 3" key="1">
    <citation type="journal article" date="2017" name="Gigascience">
        <title>Genome sequence of the small brown planthopper, Laodelphax striatellus.</title>
        <authorList>
            <person name="Zhu J."/>
            <person name="Jiang F."/>
            <person name="Wang X."/>
            <person name="Yang P."/>
            <person name="Bao Y."/>
            <person name="Zhao W."/>
            <person name="Wang W."/>
            <person name="Lu H."/>
            <person name="Wang Q."/>
            <person name="Cui N."/>
            <person name="Li J."/>
            <person name="Chen X."/>
            <person name="Luo L."/>
            <person name="Yu J."/>
            <person name="Kang L."/>
            <person name="Cui F."/>
        </authorList>
    </citation>
    <scope>NUCLEOTIDE SEQUENCE [LARGE SCALE GENOMIC DNA]</scope>
    <source>
        <strain evidence="2">Lst14</strain>
    </source>
</reference>
<keyword evidence="1" id="KW-0472">Membrane</keyword>
<organism evidence="2 3">
    <name type="scientific">Laodelphax striatellus</name>
    <name type="common">Small brown planthopper</name>
    <name type="synonym">Delphax striatella</name>
    <dbReference type="NCBI Taxonomy" id="195883"/>
    <lineage>
        <taxon>Eukaryota</taxon>
        <taxon>Metazoa</taxon>
        <taxon>Ecdysozoa</taxon>
        <taxon>Arthropoda</taxon>
        <taxon>Hexapoda</taxon>
        <taxon>Insecta</taxon>
        <taxon>Pterygota</taxon>
        <taxon>Neoptera</taxon>
        <taxon>Paraneoptera</taxon>
        <taxon>Hemiptera</taxon>
        <taxon>Auchenorrhyncha</taxon>
        <taxon>Fulgoroidea</taxon>
        <taxon>Delphacidae</taxon>
        <taxon>Criomorphinae</taxon>
        <taxon>Laodelphax</taxon>
    </lineage>
</organism>
<dbReference type="OrthoDB" id="6641422at2759"/>
<keyword evidence="1" id="KW-1133">Transmembrane helix</keyword>
<proteinExistence type="predicted"/>
<comment type="caution">
    <text evidence="2">The sequence shown here is derived from an EMBL/GenBank/DDBJ whole genome shotgun (WGS) entry which is preliminary data.</text>
</comment>
<name>A0A482XMA4_LAOST</name>
<gene>
    <name evidence="2" type="ORF">LSTR_LSTR004964</name>
</gene>
<keyword evidence="1" id="KW-0812">Transmembrane</keyword>
<protein>
    <submittedName>
        <fullName evidence="2">Uncharacterized protein</fullName>
    </submittedName>
</protein>
<dbReference type="AlphaFoldDB" id="A0A482XMA4"/>
<keyword evidence="3" id="KW-1185">Reference proteome</keyword>
<dbReference type="Proteomes" id="UP000291343">
    <property type="component" value="Unassembled WGS sequence"/>
</dbReference>
<evidence type="ECO:0000313" key="2">
    <source>
        <dbReference type="EMBL" id="RZF47255.1"/>
    </source>
</evidence>
<accession>A0A482XMA4</accession>
<dbReference type="EMBL" id="QKKF02004629">
    <property type="protein sequence ID" value="RZF47255.1"/>
    <property type="molecule type" value="Genomic_DNA"/>
</dbReference>
<sequence length="355" mass="39892">MNEKKETMRRPFKRFVQKPNLQIQMMSTWLLVVLVIPAVISNLPPEPQPQPIEPKPLRKICPVCRFVCRKPDCPPGSVETRNALNPCTCDNCPFCAVYKEKGQSCNYTQRFPSNRRKRQTSDMTSTWLLVVLVLPAVIGSCPPDPKPQRVELEPSRMFCPVCLFVCPKVKCPPGSVETQNAPKPCTCDNCPFCAVYREKGQSCNYTQRFPSNRRKRQASDMKSTCLIILLFPIIILGLESKRISEDILRECKVLCIGPKDCPKGQVKVKNPKVDPKSCDNCPYCAEIKDLFESCNYTPGVGSKPKDIPRICGEGLTCVMGREDEGICLRTAWFVCPSPPNSKQDSKDLLLASPDN</sequence>
<evidence type="ECO:0000256" key="1">
    <source>
        <dbReference type="SAM" id="Phobius"/>
    </source>
</evidence>